<organism evidence="2 3">
    <name type="scientific">Planococcus lenghuensis</name>
    <dbReference type="NCBI Taxonomy" id="2213202"/>
    <lineage>
        <taxon>Bacteria</taxon>
        <taxon>Bacillati</taxon>
        <taxon>Bacillota</taxon>
        <taxon>Bacilli</taxon>
        <taxon>Bacillales</taxon>
        <taxon>Caryophanaceae</taxon>
        <taxon>Planococcus</taxon>
    </lineage>
</organism>
<dbReference type="RefSeq" id="WP_077588477.1">
    <property type="nucleotide sequence ID" value="NZ_CP019640.1"/>
</dbReference>
<dbReference type="PANTHER" id="PTHR30634:SF13">
    <property type="entry name" value="PROTEIN YEHF"/>
    <property type="match status" value="1"/>
</dbReference>
<evidence type="ECO:0000313" key="3">
    <source>
        <dbReference type="Proteomes" id="UP000188184"/>
    </source>
</evidence>
<dbReference type="OrthoDB" id="6200718at2"/>
<dbReference type="PROSITE" id="PS51977">
    <property type="entry name" value="WGR"/>
    <property type="match status" value="1"/>
</dbReference>
<sequence>MERLLICQNGSSNKFWFLKVTGTKYSVTYGKIGTAGTVKVKHFESEEACRSEAERLIRSKMKKGYSETGLKTPNSVRKESEMDDALFWELIETSRMEADDSEEQVEWLIGKLRKRPVQDIIRFDWLFNQHYAKSYTSDLWAAAFIAMGGCSDDSFDYFRAWLISLGKHAYERAVADPESILPFLKAMEAAGEVPELEGLLYVAGQAYEEKTGQDDEQYFELYTELTGDLALNPEIELDWAEDDEEELRTRFPLLWHHFGETPLG</sequence>
<gene>
    <name evidence="2" type="ORF">B0X71_05445</name>
</gene>
<evidence type="ECO:0000259" key="1">
    <source>
        <dbReference type="PROSITE" id="PS51977"/>
    </source>
</evidence>
<accession>A0A1Q2KWV3</accession>
<name>A0A1Q2KWV3_9BACL</name>
<dbReference type="AlphaFoldDB" id="A0A1Q2KWV3"/>
<dbReference type="InterPro" id="IPR036930">
    <property type="entry name" value="WGR_dom_sf"/>
</dbReference>
<proteinExistence type="predicted"/>
<keyword evidence="3" id="KW-1185">Reference proteome</keyword>
<dbReference type="Pfam" id="PF14024">
    <property type="entry name" value="DUF4240"/>
    <property type="match status" value="1"/>
</dbReference>
<dbReference type="EMBL" id="CP019640">
    <property type="protein sequence ID" value="AQQ52594.1"/>
    <property type="molecule type" value="Genomic_DNA"/>
</dbReference>
<feature type="domain" description="WGR" evidence="1">
    <location>
        <begin position="1"/>
        <end position="82"/>
    </location>
</feature>
<dbReference type="SUPFAM" id="SSF142921">
    <property type="entry name" value="WGR domain-like"/>
    <property type="match status" value="1"/>
</dbReference>
<dbReference type="SMART" id="SM00773">
    <property type="entry name" value="WGR"/>
    <property type="match status" value="1"/>
</dbReference>
<dbReference type="CDD" id="cd07996">
    <property type="entry name" value="WGR_MMR_like"/>
    <property type="match status" value="1"/>
</dbReference>
<dbReference type="PANTHER" id="PTHR30634">
    <property type="entry name" value="OUTER MEMBRANE LOLAB LIPOPROTEIN INSERTION APPARATUS"/>
    <property type="match status" value="1"/>
</dbReference>
<dbReference type="KEGG" id="pmar:B0X71_05445"/>
<dbReference type="InterPro" id="IPR050458">
    <property type="entry name" value="LolB"/>
</dbReference>
<reference evidence="2 3" key="1">
    <citation type="submission" date="2017-02" db="EMBL/GenBank/DDBJ databases">
        <title>The complete genomic sequence of a novel cold adapted crude oil-degrading bacterium Planococcus qaidamina Y42.</title>
        <authorList>
            <person name="Yang R."/>
        </authorList>
    </citation>
    <scope>NUCLEOTIDE SEQUENCE [LARGE SCALE GENOMIC DNA]</scope>
    <source>
        <strain evidence="2 3">Y42</strain>
    </source>
</reference>
<dbReference type="Proteomes" id="UP000188184">
    <property type="component" value="Chromosome"/>
</dbReference>
<dbReference type="Pfam" id="PF05406">
    <property type="entry name" value="WGR"/>
    <property type="match status" value="1"/>
</dbReference>
<dbReference type="InterPro" id="IPR049809">
    <property type="entry name" value="YehF/YfeS-like_WGR"/>
</dbReference>
<dbReference type="InterPro" id="IPR025334">
    <property type="entry name" value="DUF4240"/>
</dbReference>
<evidence type="ECO:0000313" key="2">
    <source>
        <dbReference type="EMBL" id="AQQ52594.1"/>
    </source>
</evidence>
<dbReference type="InterPro" id="IPR008893">
    <property type="entry name" value="WGR_domain"/>
</dbReference>
<dbReference type="Gene3D" id="2.20.140.10">
    <property type="entry name" value="WGR domain"/>
    <property type="match status" value="1"/>
</dbReference>
<protein>
    <recommendedName>
        <fullName evidence="1">WGR domain-containing protein</fullName>
    </recommendedName>
</protein>